<feature type="chain" id="PRO_5046659950" evidence="6">
    <location>
        <begin position="22"/>
        <end position="509"/>
    </location>
</feature>
<sequence length="509" mass="51484">MLFLVCAAIFMLMLDTTVVSAALADIRADLDTSIDGLQWVIDGYAIPLAGLLLTFATVGDRYGRRRLFLAGMAVFTAASLALALSGTILQLDVLRAVQGVGATMLFATALPLLSVAFPDPAARMRAIGVYGAVMAGATVAGPVLGGALVTSFGWRSIFLVNVPIGVVILGVATRRLPESPRALGRRADWLGSVLLTGGLVAGVLALTRGNSLGWTSPTLVALAGAALALLVCFVAWQFRAPHPLLDVGMLRKPGFAGTAIVSVGHMATLMAAANFLALFMIGTFGCTPLEMGLRLLPISGAALIAAPVAAALAKRVPLRVSLPVTMGLVTAGMWWLGRLEPGDTWLHFVPGLVVGGLGLGAITALTQAASLTFASQENAGMASATFGTLRQVGMAVGVAGLGAVFSHVARDRATAGVDALPGASGVPTDLREQFADAIGAGAGHEALHDLPSQLHAAAPALARVADAASIDALNAMVNLGAVVGAVATVGATAAFWLGGRAAAGARPGS</sequence>
<dbReference type="SUPFAM" id="SSF103473">
    <property type="entry name" value="MFS general substrate transporter"/>
    <property type="match status" value="2"/>
</dbReference>
<evidence type="ECO:0000256" key="1">
    <source>
        <dbReference type="ARBA" id="ARBA00004651"/>
    </source>
</evidence>
<keyword evidence="4 5" id="KW-0472">Membrane</keyword>
<dbReference type="InterPro" id="IPR011701">
    <property type="entry name" value="MFS"/>
</dbReference>
<evidence type="ECO:0000313" key="9">
    <source>
        <dbReference type="Proteomes" id="UP001157091"/>
    </source>
</evidence>
<comment type="subcellular location">
    <subcellularLocation>
        <location evidence="1">Cell membrane</location>
        <topology evidence="1">Multi-pass membrane protein</topology>
    </subcellularLocation>
</comment>
<feature type="domain" description="Major facilitator superfamily (MFS) profile" evidence="7">
    <location>
        <begin position="1"/>
        <end position="502"/>
    </location>
</feature>
<dbReference type="PRINTS" id="PR01036">
    <property type="entry name" value="TCRTETB"/>
</dbReference>
<feature type="signal peptide" evidence="6">
    <location>
        <begin position="1"/>
        <end position="21"/>
    </location>
</feature>
<feature type="transmembrane region" description="Helical" evidence="5">
    <location>
        <begin position="392"/>
        <end position="409"/>
    </location>
</feature>
<dbReference type="PANTHER" id="PTHR42718:SF49">
    <property type="entry name" value="EXPORT PROTEIN"/>
    <property type="match status" value="1"/>
</dbReference>
<name>A0ABQ6I177_9MICO</name>
<proteinExistence type="predicted"/>
<feature type="transmembrane region" description="Helical" evidence="5">
    <location>
        <begin position="129"/>
        <end position="150"/>
    </location>
</feature>
<evidence type="ECO:0000256" key="6">
    <source>
        <dbReference type="SAM" id="SignalP"/>
    </source>
</evidence>
<feature type="transmembrane region" description="Helical" evidence="5">
    <location>
        <begin position="348"/>
        <end position="371"/>
    </location>
</feature>
<feature type="transmembrane region" description="Helical" evidence="5">
    <location>
        <begin position="156"/>
        <end position="177"/>
    </location>
</feature>
<evidence type="ECO:0000313" key="8">
    <source>
        <dbReference type="EMBL" id="GMA23972.1"/>
    </source>
</evidence>
<dbReference type="EMBL" id="BSUK01000001">
    <property type="protein sequence ID" value="GMA23972.1"/>
    <property type="molecule type" value="Genomic_DNA"/>
</dbReference>
<feature type="transmembrane region" description="Helical" evidence="5">
    <location>
        <begin position="67"/>
        <end position="90"/>
    </location>
</feature>
<feature type="transmembrane region" description="Helical" evidence="5">
    <location>
        <begin position="293"/>
        <end position="313"/>
    </location>
</feature>
<organism evidence="8 9">
    <name type="scientific">Luteimicrobium album</name>
    <dbReference type="NCBI Taxonomy" id="1054550"/>
    <lineage>
        <taxon>Bacteria</taxon>
        <taxon>Bacillati</taxon>
        <taxon>Actinomycetota</taxon>
        <taxon>Actinomycetes</taxon>
        <taxon>Micrococcales</taxon>
        <taxon>Luteimicrobium</taxon>
    </lineage>
</organism>
<feature type="transmembrane region" description="Helical" evidence="5">
    <location>
        <begin position="259"/>
        <end position="281"/>
    </location>
</feature>
<keyword evidence="2 5" id="KW-0812">Transmembrane</keyword>
<dbReference type="PANTHER" id="PTHR42718">
    <property type="entry name" value="MAJOR FACILITATOR SUPERFAMILY MULTIDRUG TRANSPORTER MFSC"/>
    <property type="match status" value="1"/>
</dbReference>
<dbReference type="CDD" id="cd17321">
    <property type="entry name" value="MFS_MMR_MDR_like"/>
    <property type="match status" value="1"/>
</dbReference>
<keyword evidence="3 5" id="KW-1133">Transmembrane helix</keyword>
<dbReference type="Pfam" id="PF07690">
    <property type="entry name" value="MFS_1"/>
    <property type="match status" value="1"/>
</dbReference>
<feature type="transmembrane region" description="Helical" evidence="5">
    <location>
        <begin position="189"/>
        <end position="207"/>
    </location>
</feature>
<dbReference type="InterPro" id="IPR020846">
    <property type="entry name" value="MFS_dom"/>
</dbReference>
<gene>
    <name evidence="8" type="ORF">GCM10025864_17310</name>
</gene>
<reference evidence="9" key="1">
    <citation type="journal article" date="2019" name="Int. J. Syst. Evol. Microbiol.">
        <title>The Global Catalogue of Microorganisms (GCM) 10K type strain sequencing project: providing services to taxonomists for standard genome sequencing and annotation.</title>
        <authorList>
            <consortium name="The Broad Institute Genomics Platform"/>
            <consortium name="The Broad Institute Genome Sequencing Center for Infectious Disease"/>
            <person name="Wu L."/>
            <person name="Ma J."/>
        </authorList>
    </citation>
    <scope>NUCLEOTIDE SEQUENCE [LARGE SCALE GENOMIC DNA]</scope>
    <source>
        <strain evidence="9">NBRC 106348</strain>
    </source>
</reference>
<evidence type="ECO:0000256" key="3">
    <source>
        <dbReference type="ARBA" id="ARBA00022989"/>
    </source>
</evidence>
<feature type="transmembrane region" description="Helical" evidence="5">
    <location>
        <begin position="320"/>
        <end position="336"/>
    </location>
</feature>
<feature type="transmembrane region" description="Helical" evidence="5">
    <location>
        <begin position="475"/>
        <end position="497"/>
    </location>
</feature>
<feature type="transmembrane region" description="Helical" evidence="5">
    <location>
        <begin position="96"/>
        <end position="117"/>
    </location>
</feature>
<protein>
    <submittedName>
        <fullName evidence="8">Drug resistance transporter</fullName>
    </submittedName>
</protein>
<keyword evidence="6" id="KW-0732">Signal</keyword>
<dbReference type="Gene3D" id="1.20.1250.20">
    <property type="entry name" value="MFS general substrate transporter like domains"/>
    <property type="match status" value="1"/>
</dbReference>
<dbReference type="Proteomes" id="UP001157091">
    <property type="component" value="Unassembled WGS sequence"/>
</dbReference>
<evidence type="ECO:0000256" key="4">
    <source>
        <dbReference type="ARBA" id="ARBA00023136"/>
    </source>
</evidence>
<dbReference type="PROSITE" id="PS50850">
    <property type="entry name" value="MFS"/>
    <property type="match status" value="1"/>
</dbReference>
<keyword evidence="9" id="KW-1185">Reference proteome</keyword>
<comment type="caution">
    <text evidence="8">The sequence shown here is derived from an EMBL/GenBank/DDBJ whole genome shotgun (WGS) entry which is preliminary data.</text>
</comment>
<feature type="transmembrane region" description="Helical" evidence="5">
    <location>
        <begin position="37"/>
        <end position="55"/>
    </location>
</feature>
<accession>A0ABQ6I177</accession>
<evidence type="ECO:0000256" key="5">
    <source>
        <dbReference type="SAM" id="Phobius"/>
    </source>
</evidence>
<feature type="transmembrane region" description="Helical" evidence="5">
    <location>
        <begin position="219"/>
        <end position="238"/>
    </location>
</feature>
<dbReference type="InterPro" id="IPR036259">
    <property type="entry name" value="MFS_trans_sf"/>
</dbReference>
<dbReference type="Gene3D" id="1.20.1720.10">
    <property type="entry name" value="Multidrug resistance protein D"/>
    <property type="match status" value="1"/>
</dbReference>
<evidence type="ECO:0000256" key="2">
    <source>
        <dbReference type="ARBA" id="ARBA00022692"/>
    </source>
</evidence>
<evidence type="ECO:0000259" key="7">
    <source>
        <dbReference type="PROSITE" id="PS50850"/>
    </source>
</evidence>